<evidence type="ECO:0000256" key="3">
    <source>
        <dbReference type="SAM" id="MobiDB-lite"/>
    </source>
</evidence>
<evidence type="ECO:0000313" key="6">
    <source>
        <dbReference type="EMBL" id="PVU85046.1"/>
    </source>
</evidence>
<evidence type="ECO:0000256" key="2">
    <source>
        <dbReference type="ARBA" id="ARBA00022801"/>
    </source>
</evidence>
<dbReference type="InterPro" id="IPR025652">
    <property type="entry name" value="TesB_C"/>
</dbReference>
<evidence type="ECO:0000259" key="4">
    <source>
        <dbReference type="Pfam" id="PF02551"/>
    </source>
</evidence>
<feature type="region of interest" description="Disordered" evidence="3">
    <location>
        <begin position="254"/>
        <end position="273"/>
    </location>
</feature>
<dbReference type="InterPro" id="IPR049449">
    <property type="entry name" value="TesB_ACOT8-like_N"/>
</dbReference>
<dbReference type="GO" id="GO:0009062">
    <property type="term" value="P:fatty acid catabolic process"/>
    <property type="evidence" value="ECO:0007669"/>
    <property type="project" value="TreeGrafter"/>
</dbReference>
<feature type="domain" description="Acyl-CoA thioesterase 2 C-terminal" evidence="4">
    <location>
        <begin position="348"/>
        <end position="436"/>
    </location>
</feature>
<organism evidence="6 7">
    <name type="scientific">Smittium megazygosporum</name>
    <dbReference type="NCBI Taxonomy" id="133381"/>
    <lineage>
        <taxon>Eukaryota</taxon>
        <taxon>Fungi</taxon>
        <taxon>Fungi incertae sedis</taxon>
        <taxon>Zoopagomycota</taxon>
        <taxon>Kickxellomycotina</taxon>
        <taxon>Harpellomycetes</taxon>
        <taxon>Harpellales</taxon>
        <taxon>Legeriomycetaceae</taxon>
        <taxon>Smittium</taxon>
    </lineage>
</organism>
<dbReference type="STRING" id="133381.A0A2T9XY67"/>
<dbReference type="InterPro" id="IPR029069">
    <property type="entry name" value="HotDog_dom_sf"/>
</dbReference>
<keyword evidence="2" id="KW-0378">Hydrolase</keyword>
<dbReference type="InterPro" id="IPR042171">
    <property type="entry name" value="Acyl-CoA_hotdog"/>
</dbReference>
<dbReference type="Pfam" id="PF13622">
    <property type="entry name" value="4HBT_3"/>
    <property type="match status" value="1"/>
</dbReference>
<evidence type="ECO:0000313" key="7">
    <source>
        <dbReference type="Proteomes" id="UP000245609"/>
    </source>
</evidence>
<dbReference type="Gene3D" id="2.40.160.210">
    <property type="entry name" value="Acyl-CoA thioesterase, double hotdog domain"/>
    <property type="match status" value="1"/>
</dbReference>
<protein>
    <recommendedName>
        <fullName evidence="8">Acyl-CoA thioesterase II domain-containing protein</fullName>
    </recommendedName>
</protein>
<dbReference type="GO" id="GO:0006637">
    <property type="term" value="P:acyl-CoA metabolic process"/>
    <property type="evidence" value="ECO:0007669"/>
    <property type="project" value="InterPro"/>
</dbReference>
<evidence type="ECO:0000256" key="1">
    <source>
        <dbReference type="ARBA" id="ARBA00006538"/>
    </source>
</evidence>
<proteinExistence type="inferred from homology"/>
<reference evidence="6 7" key="1">
    <citation type="journal article" date="2018" name="MBio">
        <title>Comparative Genomics Reveals the Core Gene Toolbox for the Fungus-Insect Symbiosis.</title>
        <authorList>
            <person name="Wang Y."/>
            <person name="Stata M."/>
            <person name="Wang W."/>
            <person name="Stajich J.E."/>
            <person name="White M.M."/>
            <person name="Moncalvo J.M."/>
        </authorList>
    </citation>
    <scope>NUCLEOTIDE SEQUENCE [LARGE SCALE GENOMIC DNA]</scope>
    <source>
        <strain evidence="6 7">SC-DP-2</strain>
    </source>
</reference>
<sequence>MRLAQKLSAKSFIPYLTPYSPRYHQVFISSNHNSLPDIDPTLAQTTTSSLVFYLFFWIGSISSGLPFYSKDCLGLKSYPRTSTSVGSLKNIIPRFFSLASKPIPGPKMYVDKTIDVVPYEENCFRSKELWKPAISRGAFGGQIAAQALYAATKTVDPKFAVSSFHSYFLLPGSLDLPIDYKVQIVRNGKSYLMRSVNAYQNDKLIYIMMCSFAIIRNEPDKIQHQYAMPKVLPPTMYKSDLIFDRVWSVFDYQNPNNPNSPNSPQNTQSSQQTDNLGALWTKSSALTAPGFVGVDGRSIDPSNLTTYNPEQHKNKEIHGSKDPYKLWWMKPSTSPKFDPKANPIFDSQSWIAYLTDFRILIPALMPYDIRYGNKENRLIMMASLDHSVWFHTPFDLDDWFLYQMESPRVCNDRAYCTGRVYNSHGVMIASIAQEGMARVDVPKSSSYSVNYTPPHLLDQQ</sequence>
<name>A0A2T9XY67_9FUNG</name>
<dbReference type="OrthoDB" id="68328at2759"/>
<dbReference type="PANTHER" id="PTHR11066">
    <property type="entry name" value="ACYL-COA THIOESTERASE"/>
    <property type="match status" value="1"/>
</dbReference>
<accession>A0A2T9XY67</accession>
<dbReference type="InterPro" id="IPR003703">
    <property type="entry name" value="Acyl_CoA_thio"/>
</dbReference>
<dbReference type="EMBL" id="MBFS01003746">
    <property type="protein sequence ID" value="PVU85046.1"/>
    <property type="molecule type" value="Genomic_DNA"/>
</dbReference>
<feature type="domain" description="Acyl-CoA thioesterase-like N-terminal HotDog" evidence="5">
    <location>
        <begin position="130"/>
        <end position="212"/>
    </location>
</feature>
<keyword evidence="7" id="KW-1185">Reference proteome</keyword>
<evidence type="ECO:0000259" key="5">
    <source>
        <dbReference type="Pfam" id="PF13622"/>
    </source>
</evidence>
<dbReference type="PANTHER" id="PTHR11066:SF34">
    <property type="entry name" value="ACYL-COENZYME A THIOESTERASE 8"/>
    <property type="match status" value="1"/>
</dbReference>
<dbReference type="GO" id="GO:0047617">
    <property type="term" value="F:fatty acyl-CoA hydrolase activity"/>
    <property type="evidence" value="ECO:0007669"/>
    <property type="project" value="InterPro"/>
</dbReference>
<comment type="similarity">
    <text evidence="1">Belongs to the C/M/P thioester hydrolase family.</text>
</comment>
<dbReference type="Proteomes" id="UP000245609">
    <property type="component" value="Unassembled WGS sequence"/>
</dbReference>
<comment type="caution">
    <text evidence="6">The sequence shown here is derived from an EMBL/GenBank/DDBJ whole genome shotgun (WGS) entry which is preliminary data.</text>
</comment>
<evidence type="ECO:0008006" key="8">
    <source>
        <dbReference type="Google" id="ProtNLM"/>
    </source>
</evidence>
<dbReference type="AlphaFoldDB" id="A0A2T9XY67"/>
<gene>
    <name evidence="6" type="ORF">BB560_007176</name>
</gene>
<dbReference type="Pfam" id="PF02551">
    <property type="entry name" value="Acyl_CoA_thio"/>
    <property type="match status" value="1"/>
</dbReference>
<dbReference type="CDD" id="cd03445">
    <property type="entry name" value="Thioesterase_II_repeat2"/>
    <property type="match status" value="1"/>
</dbReference>
<dbReference type="GO" id="GO:0005782">
    <property type="term" value="C:peroxisomal matrix"/>
    <property type="evidence" value="ECO:0007669"/>
    <property type="project" value="TreeGrafter"/>
</dbReference>
<dbReference type="CDD" id="cd03444">
    <property type="entry name" value="Thioesterase_II_repeat1"/>
    <property type="match status" value="1"/>
</dbReference>
<dbReference type="SUPFAM" id="SSF54637">
    <property type="entry name" value="Thioesterase/thiol ester dehydrase-isomerase"/>
    <property type="match status" value="2"/>
</dbReference>